<organism evidence="2 3">
    <name type="scientific">Nocardia arthritidis</name>
    <dbReference type="NCBI Taxonomy" id="228602"/>
    <lineage>
        <taxon>Bacteria</taxon>
        <taxon>Bacillati</taxon>
        <taxon>Actinomycetota</taxon>
        <taxon>Actinomycetes</taxon>
        <taxon>Mycobacteriales</taxon>
        <taxon>Nocardiaceae</taxon>
        <taxon>Nocardia</taxon>
    </lineage>
</organism>
<evidence type="ECO:0000256" key="1">
    <source>
        <dbReference type="SAM" id="Phobius"/>
    </source>
</evidence>
<dbReference type="Proteomes" id="UP000503540">
    <property type="component" value="Chromosome"/>
</dbReference>
<feature type="transmembrane region" description="Helical" evidence="1">
    <location>
        <begin position="112"/>
        <end position="130"/>
    </location>
</feature>
<dbReference type="EMBL" id="CP046172">
    <property type="protein sequence ID" value="QIS10796.1"/>
    <property type="molecule type" value="Genomic_DNA"/>
</dbReference>
<proteinExistence type="predicted"/>
<accession>A0A6G9YCL5</accession>
<keyword evidence="1" id="KW-0472">Membrane</keyword>
<gene>
    <name evidence="2" type="ORF">F5544_14555</name>
</gene>
<keyword evidence="3" id="KW-1185">Reference proteome</keyword>
<feature type="transmembrane region" description="Helical" evidence="1">
    <location>
        <begin position="86"/>
        <end position="106"/>
    </location>
</feature>
<keyword evidence="1" id="KW-0812">Transmembrane</keyword>
<protein>
    <submittedName>
        <fullName evidence="2">Uncharacterized protein</fullName>
    </submittedName>
</protein>
<evidence type="ECO:0000313" key="3">
    <source>
        <dbReference type="Proteomes" id="UP000503540"/>
    </source>
</evidence>
<evidence type="ECO:0000313" key="2">
    <source>
        <dbReference type="EMBL" id="QIS10796.1"/>
    </source>
</evidence>
<dbReference type="RefSeq" id="WP_167473718.1">
    <property type="nucleotide sequence ID" value="NZ_CP046172.1"/>
</dbReference>
<sequence>MSTSTMRAQPLAIRGEQGFLRMALRTDGWGTGAFGVVLLAGAVALRDPLGLPTAWSIPFGVAMVGGGLALLLIAGYPVIAVRQAATVVVVNAISAVGMVALAYSGLIDLTGLGVAFCWVGAAVVGAFAALEYTGLRKLRA</sequence>
<reference evidence="2 3" key="1">
    <citation type="journal article" date="2019" name="ACS Chem. Biol.">
        <title>Identification and Mobilization of a Cryptic Antibiotic Biosynthesis Gene Locus from a Human-Pathogenic Nocardia Isolate.</title>
        <authorList>
            <person name="Herisse M."/>
            <person name="Ishida K."/>
            <person name="Porter J.L."/>
            <person name="Howden B."/>
            <person name="Hertweck C."/>
            <person name="Stinear T.P."/>
            <person name="Pidot S.J."/>
        </authorList>
    </citation>
    <scope>NUCLEOTIDE SEQUENCE [LARGE SCALE GENOMIC DNA]</scope>
    <source>
        <strain evidence="2 3">AUSMDU00012717</strain>
    </source>
</reference>
<keyword evidence="1" id="KW-1133">Transmembrane helix</keyword>
<dbReference type="AlphaFoldDB" id="A0A6G9YCL5"/>
<feature type="transmembrane region" description="Helical" evidence="1">
    <location>
        <begin position="28"/>
        <end position="45"/>
    </location>
</feature>
<name>A0A6G9YCL5_9NOCA</name>
<feature type="transmembrane region" description="Helical" evidence="1">
    <location>
        <begin position="57"/>
        <end position="79"/>
    </location>
</feature>
<dbReference type="KEGG" id="nah:F5544_14555"/>